<accession>A0A438AFZ5</accession>
<keyword evidence="1" id="KW-0812">Transmembrane</keyword>
<evidence type="ECO:0000313" key="2">
    <source>
        <dbReference type="EMBL" id="RVV97646.1"/>
    </source>
</evidence>
<keyword evidence="1" id="KW-0472">Membrane</keyword>
<evidence type="ECO:0000256" key="1">
    <source>
        <dbReference type="SAM" id="Phobius"/>
    </source>
</evidence>
<dbReference type="EMBL" id="RQXX01000004">
    <property type="protein sequence ID" value="RVV97646.1"/>
    <property type="molecule type" value="Genomic_DNA"/>
</dbReference>
<reference evidence="2 3" key="1">
    <citation type="submission" date="2018-11" db="EMBL/GenBank/DDBJ databases">
        <title>Mesobaculum littorinae gen. nov., sp. nov., isolated from Littorina scabra that represents a novel genus of the order Rhodobacteraceae.</title>
        <authorList>
            <person name="Li F."/>
        </authorList>
    </citation>
    <scope>NUCLEOTIDE SEQUENCE [LARGE SCALE GENOMIC DNA]</scope>
    <source>
        <strain evidence="2 3">M0103</strain>
    </source>
</reference>
<keyword evidence="1" id="KW-1133">Transmembrane helix</keyword>
<feature type="transmembrane region" description="Helical" evidence="1">
    <location>
        <begin position="33"/>
        <end position="54"/>
    </location>
</feature>
<dbReference type="Proteomes" id="UP000285908">
    <property type="component" value="Unassembled WGS sequence"/>
</dbReference>
<sequence length="71" mass="7192">MSMTDAGQAKAQAVVRLGAEVSRQATVAAYNDAFTAISLLALAALAVLSAHLLLTHLQARMSAPTGAPASE</sequence>
<evidence type="ECO:0008006" key="4">
    <source>
        <dbReference type="Google" id="ProtNLM"/>
    </source>
</evidence>
<evidence type="ECO:0000313" key="3">
    <source>
        <dbReference type="Proteomes" id="UP000285908"/>
    </source>
</evidence>
<keyword evidence="3" id="KW-1185">Reference proteome</keyword>
<gene>
    <name evidence="2" type="ORF">EKE94_14045</name>
</gene>
<proteinExistence type="predicted"/>
<dbReference type="AlphaFoldDB" id="A0A438AFZ5"/>
<dbReference type="RefSeq" id="WP_127907241.1">
    <property type="nucleotide sequence ID" value="NZ_RQXX01000004.1"/>
</dbReference>
<organism evidence="2 3">
    <name type="scientific">Mesobaculum littorinae</name>
    <dbReference type="NCBI Taxonomy" id="2486419"/>
    <lineage>
        <taxon>Bacteria</taxon>
        <taxon>Pseudomonadati</taxon>
        <taxon>Pseudomonadota</taxon>
        <taxon>Alphaproteobacteria</taxon>
        <taxon>Rhodobacterales</taxon>
        <taxon>Roseobacteraceae</taxon>
        <taxon>Mesobaculum</taxon>
    </lineage>
</organism>
<name>A0A438AFZ5_9RHOB</name>
<protein>
    <recommendedName>
        <fullName evidence="4">MFS transporter</fullName>
    </recommendedName>
</protein>
<comment type="caution">
    <text evidence="2">The sequence shown here is derived from an EMBL/GenBank/DDBJ whole genome shotgun (WGS) entry which is preliminary data.</text>
</comment>